<feature type="chain" id="PRO_5045991495" evidence="2">
    <location>
        <begin position="19"/>
        <end position="836"/>
    </location>
</feature>
<sequence length="836" mass="96753">MRELLLFIILIISSMVRAQDTLPESEYKNLYTIQPYDVSSNGDVVYRKIFGDKSSQFFLKTSTATFELPQLDPISNSIEFYSDTLLLASNSKKKVLYLINPVTQEIDSINRISSFKIDHFFNCLIYGKVMGEGVLVTVFDLRTKKKYTFLNKTNIFEEIGSTLVFSIDSQVSLFDLKSKKASYIYMKENATVDQIIYQKRKKLLGVIYQNKCDVVLSIYNTKAELQKNIEIPNMIDTLELEKSKTAFIDDQYISVSYKIPNKQETQNKELEIWYTKKPFYSQNYTQKQSVLGVLNIKNDSLTLLESTDNNITKMFLDTKYFVEYDPELYDNKILKSPYIKLIIRHVERPEFKTILDSIPSHYFTLSDHHKGVFYFKNRDWYFCSLLEGQVFNITKNLDDHFFGTSDFVGRVPRSRIFLSLKDNKTIYFSGSKNIYLLKDDPKNLISITNINTNSDLQYTISAYNKIHHSQNNTNQTIDKIDDSLGLLLDYTNEGTGVQGLELINNGKAVLITEGDFKIDNIIYSNERIVYTKTKQNIPPSLCVFDLKSEKESVLLDTRDQLSDYLWSKTEVIRYKLKNGRELKGLLYYPAKYNPQKKYPLIIDIYEKKFKSSYSYDPPSYWNSEGVNYNLWTQHNYFVFSADIENYGGNPGAAALESVLSGVEKVTELSSIDKSNIGLIGHSYGGFEVGYIIGRTKLFKTAVSGAGVHNAISEYLSVKKNWRMFGYLRFESSIFKMNSPLQHDVKTYLDITNVMNLSTVYTPILLWTGFLDTNVSALQSFEYFTGLKRLNKKAVLLNFKNEDHVLLNADNQVKLTQYVLDWFDYHLKGEDKKWIKL</sequence>
<evidence type="ECO:0000256" key="2">
    <source>
        <dbReference type="SAM" id="SignalP"/>
    </source>
</evidence>
<dbReference type="RefSeq" id="WP_202102010.1">
    <property type="nucleotide sequence ID" value="NZ_JAERTY010000003.1"/>
</dbReference>
<proteinExistence type="predicted"/>
<dbReference type="EMBL" id="JAERTY010000003">
    <property type="protein sequence ID" value="MBL1408227.1"/>
    <property type="molecule type" value="Genomic_DNA"/>
</dbReference>
<feature type="signal peptide" evidence="2">
    <location>
        <begin position="1"/>
        <end position="18"/>
    </location>
</feature>
<name>A0ABS1R0K8_9SPHI</name>
<evidence type="ECO:0000259" key="3">
    <source>
        <dbReference type="Pfam" id="PF00326"/>
    </source>
</evidence>
<organism evidence="4 5">
    <name type="scientific">Sphingobacterium faecale</name>
    <dbReference type="NCBI Taxonomy" id="2803775"/>
    <lineage>
        <taxon>Bacteria</taxon>
        <taxon>Pseudomonadati</taxon>
        <taxon>Bacteroidota</taxon>
        <taxon>Sphingobacteriia</taxon>
        <taxon>Sphingobacteriales</taxon>
        <taxon>Sphingobacteriaceae</taxon>
        <taxon>Sphingobacterium</taxon>
    </lineage>
</organism>
<dbReference type="Pfam" id="PF00326">
    <property type="entry name" value="Peptidase_S9"/>
    <property type="match status" value="1"/>
</dbReference>
<dbReference type="InterPro" id="IPR029058">
    <property type="entry name" value="AB_hydrolase_fold"/>
</dbReference>
<dbReference type="InterPro" id="IPR001375">
    <property type="entry name" value="Peptidase_S9_cat"/>
</dbReference>
<dbReference type="PANTHER" id="PTHR42776">
    <property type="entry name" value="SERINE PEPTIDASE S9 FAMILY MEMBER"/>
    <property type="match status" value="1"/>
</dbReference>
<protein>
    <submittedName>
        <fullName evidence="4">S9 family peptidase</fullName>
    </submittedName>
</protein>
<dbReference type="Proteomes" id="UP000625283">
    <property type="component" value="Unassembled WGS sequence"/>
</dbReference>
<keyword evidence="5" id="KW-1185">Reference proteome</keyword>
<evidence type="ECO:0000256" key="1">
    <source>
        <dbReference type="ARBA" id="ARBA00022801"/>
    </source>
</evidence>
<dbReference type="Gene3D" id="3.40.50.1820">
    <property type="entry name" value="alpha/beta hydrolase"/>
    <property type="match status" value="1"/>
</dbReference>
<gene>
    <name evidence="4" type="ORF">JKG61_05635</name>
</gene>
<dbReference type="SUPFAM" id="SSF53474">
    <property type="entry name" value="alpha/beta-Hydrolases"/>
    <property type="match status" value="1"/>
</dbReference>
<feature type="domain" description="Peptidase S9 prolyl oligopeptidase catalytic" evidence="3">
    <location>
        <begin position="649"/>
        <end position="828"/>
    </location>
</feature>
<reference evidence="4 5" key="1">
    <citation type="submission" date="2021-01" db="EMBL/GenBank/DDBJ databases">
        <title>C459-1 draft genome sequence.</title>
        <authorList>
            <person name="Zhang X.-F."/>
        </authorList>
    </citation>
    <scope>NUCLEOTIDE SEQUENCE [LARGE SCALE GENOMIC DNA]</scope>
    <source>
        <strain evidence="5">C459-1</strain>
    </source>
</reference>
<dbReference type="PANTHER" id="PTHR42776:SF4">
    <property type="entry name" value="ACYLAMINO-ACID-RELEASING ENZYME"/>
    <property type="match status" value="1"/>
</dbReference>
<keyword evidence="1" id="KW-0378">Hydrolase</keyword>
<evidence type="ECO:0000313" key="4">
    <source>
        <dbReference type="EMBL" id="MBL1408227.1"/>
    </source>
</evidence>
<comment type="caution">
    <text evidence="4">The sequence shown here is derived from an EMBL/GenBank/DDBJ whole genome shotgun (WGS) entry which is preliminary data.</text>
</comment>
<keyword evidence="2" id="KW-0732">Signal</keyword>
<evidence type="ECO:0000313" key="5">
    <source>
        <dbReference type="Proteomes" id="UP000625283"/>
    </source>
</evidence>
<accession>A0ABS1R0K8</accession>
<dbReference type="SUPFAM" id="SSF82171">
    <property type="entry name" value="DPP6 N-terminal domain-like"/>
    <property type="match status" value="1"/>
</dbReference>